<evidence type="ECO:0000313" key="6">
    <source>
        <dbReference type="RefSeq" id="XP_013413327.1"/>
    </source>
</evidence>
<keyword evidence="5" id="KW-1185">Reference proteome</keyword>
<dbReference type="GO" id="GO:0008270">
    <property type="term" value="F:zinc ion binding"/>
    <property type="evidence" value="ECO:0007669"/>
    <property type="project" value="InterPro"/>
</dbReference>
<feature type="binding site" evidence="3">
    <location>
        <position position="166"/>
    </location>
    <ligand>
        <name>a divalent metal cation</name>
        <dbReference type="ChEBI" id="CHEBI:60240"/>
        <label>2</label>
    </ligand>
</feature>
<keyword evidence="2" id="KW-0378">Hydrolase</keyword>
<accession>A0A1S3JSM9</accession>
<dbReference type="FunCoup" id="A0A1S3JSM9">
    <property type="interactions" value="3"/>
</dbReference>
<evidence type="ECO:0000256" key="1">
    <source>
        <dbReference type="ARBA" id="ARBA00022723"/>
    </source>
</evidence>
<evidence type="ECO:0000256" key="4">
    <source>
        <dbReference type="PROSITE-ProRule" id="PRU00679"/>
    </source>
</evidence>
<evidence type="ECO:0000256" key="2">
    <source>
        <dbReference type="ARBA" id="ARBA00022801"/>
    </source>
</evidence>
<dbReference type="PANTHER" id="PTHR10819">
    <property type="entry name" value="PHOSPHOTRIESTERASE-RELATED"/>
    <property type="match status" value="1"/>
</dbReference>
<dbReference type="OrthoDB" id="9998343at2759"/>
<name>A0A1S3JSM9_LINAN</name>
<dbReference type="PROSITE" id="PS01322">
    <property type="entry name" value="PHOSPHOTRIESTERASE_1"/>
    <property type="match status" value="1"/>
</dbReference>
<dbReference type="GO" id="GO:0016788">
    <property type="term" value="F:hydrolase activity, acting on ester bonds"/>
    <property type="evidence" value="ECO:0007669"/>
    <property type="project" value="InterPro"/>
</dbReference>
<protein>
    <submittedName>
        <fullName evidence="6">Phosphotriesterase-related protein</fullName>
    </submittedName>
</protein>
<comment type="caution">
    <text evidence="4">Lacks conserved residue(s) required for the propagation of feature annotation.</text>
</comment>
<dbReference type="InParanoid" id="A0A1S3JSM9"/>
<gene>
    <name evidence="6" type="primary">LOC106175744</name>
</gene>
<dbReference type="Proteomes" id="UP000085678">
    <property type="component" value="Unplaced"/>
</dbReference>
<proteinExistence type="inferred from homology"/>
<dbReference type="AlphaFoldDB" id="A0A1S3JSM9"/>
<feature type="binding site" evidence="3">
    <location>
        <position position="198"/>
    </location>
    <ligand>
        <name>a divalent metal cation</name>
        <dbReference type="ChEBI" id="CHEBI:60240"/>
        <label>2</label>
    </ligand>
</feature>
<dbReference type="InterPro" id="IPR032466">
    <property type="entry name" value="Metal_Hydrolase"/>
</dbReference>
<comment type="similarity">
    <text evidence="4">Belongs to the metallo-dependent hydrolases superfamily. Phosphotriesterase family.</text>
</comment>
<dbReference type="KEGG" id="lak:106175744"/>
<dbReference type="PANTHER" id="PTHR10819:SF3">
    <property type="entry name" value="PHOSPHOTRIESTERASE-RELATED PROTEIN"/>
    <property type="match status" value="1"/>
</dbReference>
<organism evidence="5 6">
    <name type="scientific">Lingula anatina</name>
    <name type="common">Brachiopod</name>
    <name type="synonym">Lingula unguis</name>
    <dbReference type="NCBI Taxonomy" id="7574"/>
    <lineage>
        <taxon>Eukaryota</taxon>
        <taxon>Metazoa</taxon>
        <taxon>Spiralia</taxon>
        <taxon>Lophotrochozoa</taxon>
        <taxon>Brachiopoda</taxon>
        <taxon>Linguliformea</taxon>
        <taxon>Lingulata</taxon>
        <taxon>Lingulida</taxon>
        <taxon>Linguloidea</taxon>
        <taxon>Lingulidae</taxon>
        <taxon>Lingula</taxon>
    </lineage>
</organism>
<dbReference type="SUPFAM" id="SSF51556">
    <property type="entry name" value="Metallo-dependent hydrolases"/>
    <property type="match status" value="1"/>
</dbReference>
<feature type="binding site" evidence="3">
    <location>
        <position position="23"/>
    </location>
    <ligand>
        <name>a divalent metal cation</name>
        <dbReference type="ChEBI" id="CHEBI:60240"/>
        <label>1</label>
    </ligand>
</feature>
<dbReference type="Gene3D" id="3.20.20.140">
    <property type="entry name" value="Metal-dependent hydrolases"/>
    <property type="match status" value="1"/>
</dbReference>
<feature type="binding site" evidence="3">
    <location>
        <position position="21"/>
    </location>
    <ligand>
        <name>a divalent metal cation</name>
        <dbReference type="ChEBI" id="CHEBI:60240"/>
        <label>1</label>
    </ligand>
</feature>
<dbReference type="GeneID" id="106175744"/>
<sequence length="345" mass="38602">MGSNLVLGCIDPSELGITLPHEHLSSDFTCAFSPPHPGDEDRIDLPPSLENMGWVMRYPYSNKPNMIFNDDATHSAILEETITFKRLGGGTIVENTTGDMLRNVEFMKKLSEETDVHIVAGTGFYLESVHPKAMDTFKVEDIVEMMKTDFLVGCDGTDIKCGVIGEIGCSWPLHVNEKKCLLATGEAQTELGCPVIIHPGRHSQSPAEVVRILQEAGGNAEHTVMSHLDRTFHNDEELLEFAGLGTYLEYDHFGIEIADWQCDPTIDMPNDGERIRRIKKLFANGFNKVVIAHDLHAKHMLQRYGGHGLTHILKNVLPQMKRRGISSEQINTMLVDNPREWLTMI</sequence>
<dbReference type="InterPro" id="IPR001559">
    <property type="entry name" value="Phosphotriesterase"/>
</dbReference>
<comment type="cofactor">
    <cofactor evidence="3">
        <name>a divalent metal cation</name>
        <dbReference type="ChEBI" id="CHEBI:60240"/>
    </cofactor>
    <text evidence="3">Binds 2 divalent metal cations per subunit.</text>
</comment>
<evidence type="ECO:0000256" key="3">
    <source>
        <dbReference type="PIRSR" id="PIRSR601559-52"/>
    </source>
</evidence>
<feature type="binding site" evidence="3">
    <location>
        <position position="166"/>
    </location>
    <ligand>
        <name>a divalent metal cation</name>
        <dbReference type="ChEBI" id="CHEBI:60240"/>
        <label>1</label>
    </ligand>
</feature>
<evidence type="ECO:0000313" key="5">
    <source>
        <dbReference type="Proteomes" id="UP000085678"/>
    </source>
</evidence>
<feature type="binding site" evidence="3">
    <location>
        <position position="294"/>
    </location>
    <ligand>
        <name>a divalent metal cation</name>
        <dbReference type="ChEBI" id="CHEBI:60240"/>
        <label>1</label>
    </ligand>
</feature>
<keyword evidence="1 3" id="KW-0479">Metal-binding</keyword>
<dbReference type="STRING" id="7574.A0A1S3JSM9"/>
<feature type="binding site" evidence="3">
    <location>
        <position position="227"/>
    </location>
    <ligand>
        <name>a divalent metal cation</name>
        <dbReference type="ChEBI" id="CHEBI:60240"/>
        <label>2</label>
    </ligand>
</feature>
<dbReference type="InterPro" id="IPR017947">
    <property type="entry name" value="AryldialkylPase_Zn-BS"/>
</dbReference>
<dbReference type="Pfam" id="PF02126">
    <property type="entry name" value="PTE"/>
    <property type="match status" value="1"/>
</dbReference>
<dbReference type="RefSeq" id="XP_013413327.1">
    <property type="nucleotide sequence ID" value="XM_013557873.2"/>
</dbReference>
<dbReference type="PROSITE" id="PS51347">
    <property type="entry name" value="PHOSPHOTRIESTERASE_2"/>
    <property type="match status" value="1"/>
</dbReference>
<reference evidence="6" key="1">
    <citation type="submission" date="2025-08" db="UniProtKB">
        <authorList>
            <consortium name="RefSeq"/>
        </authorList>
    </citation>
    <scope>IDENTIFICATION</scope>
    <source>
        <tissue evidence="6">Gonads</tissue>
    </source>
</reference>